<dbReference type="Pfam" id="PF05502">
    <property type="entry name" value="Dynactin_p62"/>
    <property type="match status" value="2"/>
</dbReference>
<evidence type="ECO:0000256" key="1">
    <source>
        <dbReference type="ARBA" id="ARBA00004300"/>
    </source>
</evidence>
<comment type="similarity">
    <text evidence="12">Belongs to the dynactin subunit 4 family.</text>
</comment>
<evidence type="ECO:0000256" key="9">
    <source>
        <dbReference type="ARBA" id="ARBA00022990"/>
    </source>
</evidence>
<keyword evidence="5" id="KW-0963">Cytoplasm</keyword>
<accession>A0ABD1ETE8</accession>
<dbReference type="EMBL" id="JBDJPC010000005">
    <property type="protein sequence ID" value="KAL1502083.1"/>
    <property type="molecule type" value="Genomic_DNA"/>
</dbReference>
<keyword evidence="16" id="KW-1185">Reference proteome</keyword>
<evidence type="ECO:0000256" key="7">
    <source>
        <dbReference type="ARBA" id="ARBA00022553"/>
    </source>
</evidence>
<comment type="subcellular location">
    <subcellularLocation>
        <location evidence="3">Cytoplasm</location>
        <location evidence="3">Cell cortex</location>
    </subcellularLocation>
    <subcellularLocation>
        <location evidence="1">Cytoplasm</location>
        <location evidence="1">Cytoskeleton</location>
        <location evidence="1">Microtubule organizing center</location>
        <location evidence="1">Centrosome</location>
    </subcellularLocation>
    <subcellularLocation>
        <location evidence="2">Cytoplasm</location>
        <location evidence="2">Cytoskeleton</location>
        <location evidence="2">Stress fiber</location>
    </subcellularLocation>
    <subcellularLocation>
        <location evidence="4">Cytoplasm</location>
        <location evidence="4">Myofibril</location>
    </subcellularLocation>
</comment>
<evidence type="ECO:0000256" key="5">
    <source>
        <dbReference type="ARBA" id="ARBA00022490"/>
    </source>
</evidence>
<dbReference type="PANTHER" id="PTHR13034">
    <property type="entry name" value="DYNACTIN P62 SUBUNIT"/>
    <property type="match status" value="1"/>
</dbReference>
<evidence type="ECO:0000256" key="3">
    <source>
        <dbReference type="ARBA" id="ARBA00004544"/>
    </source>
</evidence>
<keyword evidence="9" id="KW-0007">Acetylation</keyword>
<evidence type="ECO:0000256" key="4">
    <source>
        <dbReference type="ARBA" id="ARBA00004657"/>
    </source>
</evidence>
<dbReference type="GO" id="GO:0001725">
    <property type="term" value="C:stress fiber"/>
    <property type="evidence" value="ECO:0007669"/>
    <property type="project" value="UniProtKB-SubCell"/>
</dbReference>
<evidence type="ECO:0000256" key="6">
    <source>
        <dbReference type="ARBA" id="ARBA00022499"/>
    </source>
</evidence>
<keyword evidence="10" id="KW-0175">Coiled coil</keyword>
<dbReference type="GO" id="GO:0030016">
    <property type="term" value="C:myofibril"/>
    <property type="evidence" value="ECO:0007669"/>
    <property type="project" value="UniProtKB-SubCell"/>
</dbReference>
<reference evidence="15 16" key="1">
    <citation type="submission" date="2024-05" db="EMBL/GenBank/DDBJ databases">
        <title>Genetic variation in Jamaican populations of the coffee berry borer (Hypothenemus hampei).</title>
        <authorList>
            <person name="Errbii M."/>
            <person name="Myrie A."/>
        </authorList>
    </citation>
    <scope>NUCLEOTIDE SEQUENCE [LARGE SCALE GENOMIC DNA]</scope>
    <source>
        <strain evidence="15">JA-Hopewell-2020-01-JO</strain>
        <tissue evidence="15">Whole body</tissue>
    </source>
</reference>
<organism evidence="15 16">
    <name type="scientific">Hypothenemus hampei</name>
    <name type="common">Coffee berry borer</name>
    <dbReference type="NCBI Taxonomy" id="57062"/>
    <lineage>
        <taxon>Eukaryota</taxon>
        <taxon>Metazoa</taxon>
        <taxon>Ecdysozoa</taxon>
        <taxon>Arthropoda</taxon>
        <taxon>Hexapoda</taxon>
        <taxon>Insecta</taxon>
        <taxon>Pterygota</taxon>
        <taxon>Neoptera</taxon>
        <taxon>Endopterygota</taxon>
        <taxon>Coleoptera</taxon>
        <taxon>Polyphaga</taxon>
        <taxon>Cucujiformia</taxon>
        <taxon>Curculionidae</taxon>
        <taxon>Scolytinae</taxon>
        <taxon>Hypothenemus</taxon>
    </lineage>
</organism>
<protein>
    <recommendedName>
        <fullName evidence="13">Dynactin subunit 4</fullName>
    </recommendedName>
</protein>
<dbReference type="Proteomes" id="UP001566132">
    <property type="component" value="Unassembled WGS sequence"/>
</dbReference>
<sequence length="501" mass="57077">MSYITGPEYVRYACTCGLLKSLPNLYFCRHCSQLRCGFCVCPEVDSIFCGKCSENIPSAEAKVKKNKCANCLICPSCQQDLSTRIASKGVVNPDDSKSPAKKTYYLSCYFCGWNSRDVGIPDQTSPTGGWPERENVHSNRLQELLDSYKQIMLSQKQQKENDKKKKFGKFVSYTDRTGITASALRKRIGIPDIPHAMLRKPKLPESSTATTEVEELPDKFFTQEIDLLEVTTIEQRLLQPESQPVTVDKLFPAHKQLSIKKSLRCRHCERNVSKPEYNPNSIKFKIQLFAYYHIPEVRLVKVGDLKRGQPCEIIIKFTNPTQHQTTITILNLDLAEQERYVEEQQMMDISENLEVLSLQFKQPTSLPSLPGSQPSSLLSLPPRQPHLTIKSRKIKQTVNSTVEIPQSVFILPPRDDAAEYDDSNDTHNIEDDSNLVIWRKSNKVCIKLLVNIHEGETIGEEVFCGFTMDHVYTNIIAANFENKQPQKLNHKVRIFLNLGKM</sequence>
<comment type="subunit">
    <text evidence="14">Subunit of dynactin, a multiprotein complex part of a tripartite complex with dynein and a adapter, such as BICDL1, BICD2 or HOOK3. The dynactin complex is built around ACTR1A/ACTB filament and consists of an actin-related filament composed of a shoulder domain, a pointed end and a barbed end. Its length is defined by its flexible shoulder domain. The soulder is composed of 2 DCTN1 subunits, 4 DCTN2 and 2 DCTN3. The 4 DCNT2 (via N-terminus) bind the ACTR1A filament and act as molecular rulers to determine the length. The pointed end is important for binding dynein-dynactin cargo adapters. Consists of 4 subunits: ACTR10, DCNT4, DCTN5 and DCTN6. The barbed end is composed of a CAPZA1:CAPZB heterodimers, which binds ACTR1A/ACTB filament and dynactin and stabilizes dynactin. Interacts with ATP7B, but not ATP7A, in a copper-dependent manner. Interacts with ANK2; this interaction is required for localization at costameres. Interacts with N4BP2L1.</text>
</comment>
<dbReference type="PANTHER" id="PTHR13034:SF2">
    <property type="entry name" value="DYNACTIN SUBUNIT 4"/>
    <property type="match status" value="1"/>
</dbReference>
<name>A0ABD1ETE8_HYPHA</name>
<dbReference type="GO" id="GO:0005938">
    <property type="term" value="C:cell cortex"/>
    <property type="evidence" value="ECO:0007669"/>
    <property type="project" value="UniProtKB-SubCell"/>
</dbReference>
<keyword evidence="7" id="KW-0597">Phosphoprotein</keyword>
<dbReference type="AlphaFoldDB" id="A0ABD1ETE8"/>
<dbReference type="InterPro" id="IPR008603">
    <property type="entry name" value="DCTN4"/>
</dbReference>
<evidence type="ECO:0000256" key="11">
    <source>
        <dbReference type="ARBA" id="ARBA00023212"/>
    </source>
</evidence>
<evidence type="ECO:0000256" key="2">
    <source>
        <dbReference type="ARBA" id="ARBA00004529"/>
    </source>
</evidence>
<dbReference type="GO" id="GO:0005813">
    <property type="term" value="C:centrosome"/>
    <property type="evidence" value="ECO:0007669"/>
    <property type="project" value="UniProtKB-SubCell"/>
</dbReference>
<gene>
    <name evidence="15" type="ORF">ABEB36_007281</name>
</gene>
<evidence type="ECO:0000256" key="8">
    <source>
        <dbReference type="ARBA" id="ARBA00022843"/>
    </source>
</evidence>
<keyword evidence="8" id="KW-0832">Ubl conjugation</keyword>
<proteinExistence type="inferred from homology"/>
<evidence type="ECO:0000256" key="14">
    <source>
        <dbReference type="ARBA" id="ARBA00093507"/>
    </source>
</evidence>
<evidence type="ECO:0000313" key="16">
    <source>
        <dbReference type="Proteomes" id="UP001566132"/>
    </source>
</evidence>
<evidence type="ECO:0000256" key="12">
    <source>
        <dbReference type="ARBA" id="ARBA00034776"/>
    </source>
</evidence>
<evidence type="ECO:0000256" key="10">
    <source>
        <dbReference type="ARBA" id="ARBA00023054"/>
    </source>
</evidence>
<keyword evidence="6" id="KW-1017">Isopeptide bond</keyword>
<evidence type="ECO:0000313" key="15">
    <source>
        <dbReference type="EMBL" id="KAL1502083.1"/>
    </source>
</evidence>
<evidence type="ECO:0000256" key="13">
    <source>
        <dbReference type="ARBA" id="ARBA00034864"/>
    </source>
</evidence>
<keyword evidence="11" id="KW-0206">Cytoskeleton</keyword>
<comment type="caution">
    <text evidence="15">The sequence shown here is derived from an EMBL/GenBank/DDBJ whole genome shotgun (WGS) entry which is preliminary data.</text>
</comment>